<organism evidence="1">
    <name type="scientific">Arundo donax</name>
    <name type="common">Giant reed</name>
    <name type="synonym">Donax arundinaceus</name>
    <dbReference type="NCBI Taxonomy" id="35708"/>
    <lineage>
        <taxon>Eukaryota</taxon>
        <taxon>Viridiplantae</taxon>
        <taxon>Streptophyta</taxon>
        <taxon>Embryophyta</taxon>
        <taxon>Tracheophyta</taxon>
        <taxon>Spermatophyta</taxon>
        <taxon>Magnoliopsida</taxon>
        <taxon>Liliopsida</taxon>
        <taxon>Poales</taxon>
        <taxon>Poaceae</taxon>
        <taxon>PACMAD clade</taxon>
        <taxon>Arundinoideae</taxon>
        <taxon>Arundineae</taxon>
        <taxon>Arundo</taxon>
    </lineage>
</organism>
<dbReference type="EMBL" id="GBRH01169716">
    <property type="protein sequence ID" value="JAE28180.1"/>
    <property type="molecule type" value="Transcribed_RNA"/>
</dbReference>
<evidence type="ECO:0000313" key="1">
    <source>
        <dbReference type="EMBL" id="JAE28180.1"/>
    </source>
</evidence>
<reference evidence="1" key="2">
    <citation type="journal article" date="2015" name="Data Brief">
        <title>Shoot transcriptome of the giant reed, Arundo donax.</title>
        <authorList>
            <person name="Barrero R.A."/>
            <person name="Guerrero F.D."/>
            <person name="Moolhuijzen P."/>
            <person name="Goolsby J.A."/>
            <person name="Tidwell J."/>
            <person name="Bellgard S.E."/>
            <person name="Bellgard M.I."/>
        </authorList>
    </citation>
    <scope>NUCLEOTIDE SEQUENCE</scope>
    <source>
        <tissue evidence="1">Shoot tissue taken approximately 20 cm above the soil surface</tissue>
    </source>
</reference>
<reference evidence="1" key="1">
    <citation type="submission" date="2014-09" db="EMBL/GenBank/DDBJ databases">
        <authorList>
            <person name="Magalhaes I.L.F."/>
            <person name="Oliveira U."/>
            <person name="Santos F.R."/>
            <person name="Vidigal T.H.D.A."/>
            <person name="Brescovit A.D."/>
            <person name="Santos A.J."/>
        </authorList>
    </citation>
    <scope>NUCLEOTIDE SEQUENCE</scope>
    <source>
        <tissue evidence="1">Shoot tissue taken approximately 20 cm above the soil surface</tissue>
    </source>
</reference>
<accession>A0A0A9GT30</accession>
<sequence>MQNEDHSFEAVFVLAS</sequence>
<dbReference type="AlphaFoldDB" id="A0A0A9GT30"/>
<protein>
    <submittedName>
        <fullName evidence="1">Uncharacterized protein</fullName>
    </submittedName>
</protein>
<proteinExistence type="predicted"/>
<name>A0A0A9GT30_ARUDO</name>